<gene>
    <name evidence="2" type="ORF">GT409_12920</name>
</gene>
<feature type="signal peptide" evidence="1">
    <location>
        <begin position="1"/>
        <end position="20"/>
    </location>
</feature>
<protein>
    <submittedName>
        <fullName evidence="2">PEP-CTERM sorting domain-containing protein</fullName>
    </submittedName>
</protein>
<evidence type="ECO:0000313" key="3">
    <source>
        <dbReference type="Proteomes" id="UP000464954"/>
    </source>
</evidence>
<dbReference type="AlphaFoldDB" id="A0A6P1MGU5"/>
<dbReference type="EMBL" id="CP047593">
    <property type="protein sequence ID" value="QHI70305.1"/>
    <property type="molecule type" value="Genomic_DNA"/>
</dbReference>
<keyword evidence="3" id="KW-1185">Reference proteome</keyword>
<keyword evidence="1" id="KW-0732">Signal</keyword>
<dbReference type="InterPro" id="IPR013424">
    <property type="entry name" value="Ice-binding_C"/>
</dbReference>
<organism evidence="2 3">
    <name type="scientific">Tichowtungia aerotolerans</name>
    <dbReference type="NCBI Taxonomy" id="2697043"/>
    <lineage>
        <taxon>Bacteria</taxon>
        <taxon>Pseudomonadati</taxon>
        <taxon>Kiritimatiellota</taxon>
        <taxon>Tichowtungiia</taxon>
        <taxon>Tichowtungiales</taxon>
        <taxon>Tichowtungiaceae</taxon>
        <taxon>Tichowtungia</taxon>
    </lineage>
</organism>
<sequence>MKLIKHLLLTIIVMCTQSFGDLSITSDTTYWVPVTYGTNTPDAFADQQTGLVSGDLVGDENHAAFYTQFDDAGTADLTDGTIAFRARINSVKNESKMDFDYNLFVGMDANLDGALDLFLGIDNNPNGTGQLAIWFPGNGANTGPSTTTIVSPPTLTFDEVIGVNYYFTLIGAEIDPNASSYDVDGGGSTDAFISFSFNFNDIVSVLSSNGISIDQSTPINYVMATATQNNSLNMDLNGVNGGTDSTLTFSELGATSDTFSPDGVPEPAVVALLGTGGLVLMISRRMKQSKDRSLQQ</sequence>
<reference evidence="2 3" key="1">
    <citation type="submission" date="2020-01" db="EMBL/GenBank/DDBJ databases">
        <title>Ponticoccus aerotolerans gen. nov., sp. nov., an anaerobic bacterium and proposal of Ponticoccusceae fam. nov., Ponticoccusles ord. nov. and Ponticoccuse classis nov. in the phylum Kiritimatiellaeota.</title>
        <authorList>
            <person name="Zhou L.Y."/>
            <person name="Du Z.J."/>
        </authorList>
    </citation>
    <scope>NUCLEOTIDE SEQUENCE [LARGE SCALE GENOMIC DNA]</scope>
    <source>
        <strain evidence="2 3">S-5007</strain>
    </source>
</reference>
<feature type="chain" id="PRO_5026907354" evidence="1">
    <location>
        <begin position="21"/>
        <end position="296"/>
    </location>
</feature>
<accession>A0A6P1MGU5</accession>
<dbReference type="KEGG" id="taer:GT409_12920"/>
<dbReference type="NCBIfam" id="TIGR02595">
    <property type="entry name" value="PEP_CTERM"/>
    <property type="match status" value="1"/>
</dbReference>
<dbReference type="Proteomes" id="UP000464954">
    <property type="component" value="Chromosome"/>
</dbReference>
<evidence type="ECO:0000313" key="2">
    <source>
        <dbReference type="EMBL" id="QHI70305.1"/>
    </source>
</evidence>
<proteinExistence type="predicted"/>
<evidence type="ECO:0000256" key="1">
    <source>
        <dbReference type="SAM" id="SignalP"/>
    </source>
</evidence>
<name>A0A6P1MGU5_9BACT</name>
<dbReference type="RefSeq" id="WP_160629482.1">
    <property type="nucleotide sequence ID" value="NZ_CP047593.1"/>
</dbReference>